<name>A0AAV7WEM0_PLEWA</name>
<sequence>MDRRVTEALRLLREAGWLDLLADGGGRGARPAREAAKGVAAAIAACSPPRGTRGRPGVQVRRSELGRCRGGSREGSSRQQAGNSVRRPAS</sequence>
<reference evidence="2" key="1">
    <citation type="journal article" date="2022" name="bioRxiv">
        <title>Sequencing and chromosome-scale assembly of the giantPleurodeles waltlgenome.</title>
        <authorList>
            <person name="Brown T."/>
            <person name="Elewa A."/>
            <person name="Iarovenko S."/>
            <person name="Subramanian E."/>
            <person name="Araus A.J."/>
            <person name="Petzold A."/>
            <person name="Susuki M."/>
            <person name="Suzuki K.-i.T."/>
            <person name="Hayashi T."/>
            <person name="Toyoda A."/>
            <person name="Oliveira C."/>
            <person name="Osipova E."/>
            <person name="Leigh N.D."/>
            <person name="Simon A."/>
            <person name="Yun M.H."/>
        </authorList>
    </citation>
    <scope>NUCLEOTIDE SEQUENCE</scope>
    <source>
        <strain evidence="2">20211129_DDA</strain>
        <tissue evidence="2">Liver</tissue>
    </source>
</reference>
<evidence type="ECO:0000313" key="3">
    <source>
        <dbReference type="Proteomes" id="UP001066276"/>
    </source>
</evidence>
<evidence type="ECO:0000313" key="2">
    <source>
        <dbReference type="EMBL" id="KAJ1211285.1"/>
    </source>
</evidence>
<dbReference type="Proteomes" id="UP001066276">
    <property type="component" value="Chromosome 1_2"/>
</dbReference>
<accession>A0AAV7WEM0</accession>
<dbReference type="AlphaFoldDB" id="A0AAV7WEM0"/>
<protein>
    <submittedName>
        <fullName evidence="2">Uncharacterized protein</fullName>
    </submittedName>
</protein>
<feature type="compositionally biased region" description="Basic and acidic residues" evidence="1">
    <location>
        <begin position="61"/>
        <end position="76"/>
    </location>
</feature>
<feature type="region of interest" description="Disordered" evidence="1">
    <location>
        <begin position="47"/>
        <end position="90"/>
    </location>
</feature>
<evidence type="ECO:0000256" key="1">
    <source>
        <dbReference type="SAM" id="MobiDB-lite"/>
    </source>
</evidence>
<comment type="caution">
    <text evidence="2">The sequence shown here is derived from an EMBL/GenBank/DDBJ whole genome shotgun (WGS) entry which is preliminary data.</text>
</comment>
<organism evidence="2 3">
    <name type="scientific">Pleurodeles waltl</name>
    <name type="common">Iberian ribbed newt</name>
    <dbReference type="NCBI Taxonomy" id="8319"/>
    <lineage>
        <taxon>Eukaryota</taxon>
        <taxon>Metazoa</taxon>
        <taxon>Chordata</taxon>
        <taxon>Craniata</taxon>
        <taxon>Vertebrata</taxon>
        <taxon>Euteleostomi</taxon>
        <taxon>Amphibia</taxon>
        <taxon>Batrachia</taxon>
        <taxon>Caudata</taxon>
        <taxon>Salamandroidea</taxon>
        <taxon>Salamandridae</taxon>
        <taxon>Pleurodelinae</taxon>
        <taxon>Pleurodeles</taxon>
    </lineage>
</organism>
<gene>
    <name evidence="2" type="ORF">NDU88_006646</name>
</gene>
<keyword evidence="3" id="KW-1185">Reference proteome</keyword>
<proteinExistence type="predicted"/>
<dbReference type="EMBL" id="JANPWB010000002">
    <property type="protein sequence ID" value="KAJ1211285.1"/>
    <property type="molecule type" value="Genomic_DNA"/>
</dbReference>